<gene>
    <name evidence="1" type="ORF">B5E91_11555</name>
</gene>
<evidence type="ECO:0008006" key="3">
    <source>
        <dbReference type="Google" id="ProtNLM"/>
    </source>
</evidence>
<proteinExistence type="predicted"/>
<comment type="caution">
    <text evidence="1">The sequence shown here is derived from an EMBL/GenBank/DDBJ whole genome shotgun (WGS) entry which is preliminary data.</text>
</comment>
<name>A0A1Y4QFZ4_9FIRM</name>
<reference evidence="2" key="1">
    <citation type="submission" date="2017-04" db="EMBL/GenBank/DDBJ databases">
        <title>Function of individual gut microbiota members based on whole genome sequencing of pure cultures obtained from chicken caecum.</title>
        <authorList>
            <person name="Medvecky M."/>
            <person name="Cejkova D."/>
            <person name="Polansky O."/>
            <person name="Karasova D."/>
            <person name="Kubasova T."/>
            <person name="Cizek A."/>
            <person name="Rychlik I."/>
        </authorList>
    </citation>
    <scope>NUCLEOTIDE SEQUENCE [LARGE SCALE GENOMIC DNA]</scope>
    <source>
        <strain evidence="2">An149</strain>
    </source>
</reference>
<dbReference type="Gene3D" id="3.30.70.240">
    <property type="match status" value="1"/>
</dbReference>
<dbReference type="Proteomes" id="UP000196258">
    <property type="component" value="Unassembled WGS sequence"/>
</dbReference>
<sequence length="106" mass="12858">MIMLETKKALNFDISDSLLKQYYPSKSYKNGWKDINKYLIRYGFLHRQYSGYVSKDVILMIDVIQTVRNMAKYLKWLEYCIKEFDVTIVDDEYSLKNYICYKNDFD</sequence>
<dbReference type="AlphaFoldDB" id="A0A1Y4QFZ4"/>
<dbReference type="EMBL" id="NFLB01000014">
    <property type="protein sequence ID" value="OUQ04147.1"/>
    <property type="molecule type" value="Genomic_DNA"/>
</dbReference>
<evidence type="ECO:0000313" key="2">
    <source>
        <dbReference type="Proteomes" id="UP000196258"/>
    </source>
</evidence>
<accession>A0A1Y4QFZ4</accession>
<evidence type="ECO:0000313" key="1">
    <source>
        <dbReference type="EMBL" id="OUQ04147.1"/>
    </source>
</evidence>
<protein>
    <recommendedName>
        <fullName evidence="3">Virulence factor</fullName>
    </recommendedName>
</protein>
<dbReference type="RefSeq" id="WP_087257815.1">
    <property type="nucleotide sequence ID" value="NZ_NFLB01000014.1"/>
</dbReference>
<organism evidence="1 2">
    <name type="scientific">Thomasclavelia spiroformis</name>
    <dbReference type="NCBI Taxonomy" id="29348"/>
    <lineage>
        <taxon>Bacteria</taxon>
        <taxon>Bacillati</taxon>
        <taxon>Bacillota</taxon>
        <taxon>Erysipelotrichia</taxon>
        <taxon>Erysipelotrichales</taxon>
        <taxon>Coprobacillaceae</taxon>
        <taxon>Thomasclavelia</taxon>
    </lineage>
</organism>